<dbReference type="Pfam" id="PF20086">
    <property type="entry name" value="DUF6478"/>
    <property type="match status" value="1"/>
</dbReference>
<keyword evidence="2" id="KW-1185">Reference proteome</keyword>
<organism evidence="1 2">
    <name type="scientific">Celeribacter neptunius</name>
    <dbReference type="NCBI Taxonomy" id="588602"/>
    <lineage>
        <taxon>Bacteria</taxon>
        <taxon>Pseudomonadati</taxon>
        <taxon>Pseudomonadota</taxon>
        <taxon>Alphaproteobacteria</taxon>
        <taxon>Rhodobacterales</taxon>
        <taxon>Roseobacteraceae</taxon>
        <taxon>Celeribacter</taxon>
    </lineage>
</organism>
<dbReference type="EMBL" id="FORH01000009">
    <property type="protein sequence ID" value="SFK11811.1"/>
    <property type="molecule type" value="Genomic_DNA"/>
</dbReference>
<accession>A0A1I3WZA4</accession>
<dbReference type="AlphaFoldDB" id="A0A1I3WZA4"/>
<dbReference type="RefSeq" id="WP_090062666.1">
    <property type="nucleotide sequence ID" value="NZ_FORH01000009.1"/>
</dbReference>
<reference evidence="2" key="1">
    <citation type="submission" date="2016-10" db="EMBL/GenBank/DDBJ databases">
        <authorList>
            <person name="Varghese N."/>
            <person name="Submissions S."/>
        </authorList>
    </citation>
    <scope>NUCLEOTIDE SEQUENCE [LARGE SCALE GENOMIC DNA]</scope>
    <source>
        <strain evidence="2">DSM 26471</strain>
    </source>
</reference>
<evidence type="ECO:0000313" key="2">
    <source>
        <dbReference type="Proteomes" id="UP000199630"/>
    </source>
</evidence>
<sequence>MRRRFKNLIEKQVNSLAIRRWARRANAAEHMPLPVLRRFRGFARGLRWELDRFLFVADGRLALPLIGSNAMQLPLYTDWSHRPEIWRGPISPPGASAVSTKTAIGSEAVLYHDCDISELSFRQVRNTSEEDLAPFGLRLDVFRFDGSFLSLSVETPDHACEGLSRRHLMRLSYTVELERSIEIFARLNVKHGPNLEQVVRELPLHTDEGFVEFDLAYTKLNEKRVEKLWVDLIFEDPEMNQIEIRDLTLSRHPRAEL</sequence>
<evidence type="ECO:0000313" key="1">
    <source>
        <dbReference type="EMBL" id="SFK11811.1"/>
    </source>
</evidence>
<gene>
    <name evidence="1" type="ORF">SAMN04487991_3881</name>
</gene>
<dbReference type="OrthoDB" id="7827015at2"/>
<dbReference type="Proteomes" id="UP000199630">
    <property type="component" value="Unassembled WGS sequence"/>
</dbReference>
<proteinExistence type="predicted"/>
<dbReference type="InterPro" id="IPR045514">
    <property type="entry name" value="DUF6478"/>
</dbReference>
<name>A0A1I3WZA4_9RHOB</name>
<dbReference type="STRING" id="588602.SAMN04487991_3881"/>
<protein>
    <submittedName>
        <fullName evidence="1">Uncharacterized protein</fullName>
    </submittedName>
</protein>